<dbReference type="EMBL" id="CP003051">
    <property type="protein sequence ID" value="AGA91862.1"/>
    <property type="molecule type" value="Genomic_DNA"/>
</dbReference>
<accession>L0H1C7</accession>
<keyword evidence="3 4" id="KW-0732">Signal</keyword>
<dbReference type="STRING" id="765912.Thimo_3182"/>
<dbReference type="Pfam" id="PF13531">
    <property type="entry name" value="SBP_bac_11"/>
    <property type="match status" value="1"/>
</dbReference>
<dbReference type="PANTHER" id="PTHR30632:SF14">
    <property type="entry name" value="TUNGSTATE_MOLYBDATE_CHROMATE-BINDING PROTEIN MODA"/>
    <property type="match status" value="1"/>
</dbReference>
<sequence>MRIILSLLVLLASFPASADALLIAAGAGYKKPLTEVSAAFTEASGIAVDGAFGNMQQVLAQVRHSGRVDLVVGERGFLAKSGLFGRFEPLGTGRLVLAYGGRRLGGYQALADPAVERIALPDPKKAIYGIAATQFLARSGLLPQVEGRLLTLATVPQVSAYLVAGTVDAGFINITDALGVADKIAGFDEIPADLYDPPVIALGFPKDRQASAAAQAFADYLATPPARAIFSKYGL</sequence>
<name>L0H1C7_9GAMM</name>
<evidence type="ECO:0000256" key="2">
    <source>
        <dbReference type="ARBA" id="ARBA00022723"/>
    </source>
</evidence>
<dbReference type="NCBIfam" id="TIGR01256">
    <property type="entry name" value="modA"/>
    <property type="match status" value="1"/>
</dbReference>
<dbReference type="GO" id="GO:0046872">
    <property type="term" value="F:metal ion binding"/>
    <property type="evidence" value="ECO:0007669"/>
    <property type="project" value="UniProtKB-KW"/>
</dbReference>
<keyword evidence="6" id="KW-1185">Reference proteome</keyword>
<evidence type="ECO:0000313" key="5">
    <source>
        <dbReference type="EMBL" id="AGA91862.1"/>
    </source>
</evidence>
<dbReference type="AlphaFoldDB" id="L0H1C7"/>
<evidence type="ECO:0000313" key="6">
    <source>
        <dbReference type="Proteomes" id="UP000010816"/>
    </source>
</evidence>
<dbReference type="GO" id="GO:0030973">
    <property type="term" value="F:molybdate ion binding"/>
    <property type="evidence" value="ECO:0007669"/>
    <property type="project" value="TreeGrafter"/>
</dbReference>
<dbReference type="eggNOG" id="COG0725">
    <property type="taxonomic scope" value="Bacteria"/>
</dbReference>
<organism evidence="5 6">
    <name type="scientific">Thioflavicoccus mobilis 8321</name>
    <dbReference type="NCBI Taxonomy" id="765912"/>
    <lineage>
        <taxon>Bacteria</taxon>
        <taxon>Pseudomonadati</taxon>
        <taxon>Pseudomonadota</taxon>
        <taxon>Gammaproteobacteria</taxon>
        <taxon>Chromatiales</taxon>
        <taxon>Chromatiaceae</taxon>
        <taxon>Thioflavicoccus</taxon>
    </lineage>
</organism>
<dbReference type="HOGENOM" id="CLU_065520_1_0_6"/>
<evidence type="ECO:0000256" key="3">
    <source>
        <dbReference type="ARBA" id="ARBA00022729"/>
    </source>
</evidence>
<reference evidence="5 6" key="1">
    <citation type="submission" date="2011-09" db="EMBL/GenBank/DDBJ databases">
        <title>Complete sequence of chromosome of Thioflavicoccus mobilis 8321.</title>
        <authorList>
            <consortium name="US DOE Joint Genome Institute"/>
            <person name="Lucas S."/>
            <person name="Han J."/>
            <person name="Lapidus A."/>
            <person name="Cheng J.-F."/>
            <person name="Goodwin L."/>
            <person name="Pitluck S."/>
            <person name="Peters L."/>
            <person name="Ovchinnikova G."/>
            <person name="Lu M."/>
            <person name="Detter J.C."/>
            <person name="Han C."/>
            <person name="Tapia R."/>
            <person name="Land M."/>
            <person name="Hauser L."/>
            <person name="Kyrpides N."/>
            <person name="Ivanova N."/>
            <person name="Pagani I."/>
            <person name="Vogl K."/>
            <person name="Liu Z."/>
            <person name="Imhoff J."/>
            <person name="Thiel V."/>
            <person name="Frigaard N.-U."/>
            <person name="Bryant D."/>
            <person name="Woyke T."/>
        </authorList>
    </citation>
    <scope>NUCLEOTIDE SEQUENCE [LARGE SCALE GENOMIC DNA]</scope>
    <source>
        <strain evidence="5 6">8321</strain>
    </source>
</reference>
<dbReference type="GO" id="GO:0015689">
    <property type="term" value="P:molybdate ion transport"/>
    <property type="evidence" value="ECO:0007669"/>
    <property type="project" value="InterPro"/>
</dbReference>
<dbReference type="OrthoDB" id="9785015at2"/>
<feature type="signal peptide" evidence="4">
    <location>
        <begin position="1"/>
        <end position="18"/>
    </location>
</feature>
<gene>
    <name evidence="5" type="ORF">Thimo_3182</name>
</gene>
<dbReference type="InterPro" id="IPR050682">
    <property type="entry name" value="ModA/WtpA"/>
</dbReference>
<dbReference type="KEGG" id="tmb:Thimo_3182"/>
<dbReference type="PATRIC" id="fig|765912.4.peg.3111"/>
<comment type="similarity">
    <text evidence="1">Belongs to the bacterial solute-binding protein ModA family.</text>
</comment>
<dbReference type="SUPFAM" id="SSF53850">
    <property type="entry name" value="Periplasmic binding protein-like II"/>
    <property type="match status" value="1"/>
</dbReference>
<dbReference type="Gene3D" id="3.40.190.10">
    <property type="entry name" value="Periplasmic binding protein-like II"/>
    <property type="match status" value="2"/>
</dbReference>
<keyword evidence="2" id="KW-0479">Metal-binding</keyword>
<dbReference type="InterPro" id="IPR005950">
    <property type="entry name" value="ModA"/>
</dbReference>
<evidence type="ECO:0000256" key="4">
    <source>
        <dbReference type="SAM" id="SignalP"/>
    </source>
</evidence>
<protein>
    <submittedName>
        <fullName evidence="5">Molybdenum ABC transporter, periplasmic molybdate-binding protein</fullName>
    </submittedName>
</protein>
<dbReference type="Proteomes" id="UP000010816">
    <property type="component" value="Chromosome"/>
</dbReference>
<dbReference type="RefSeq" id="WP_015281990.1">
    <property type="nucleotide sequence ID" value="NC_019940.1"/>
</dbReference>
<feature type="chain" id="PRO_5003943197" evidence="4">
    <location>
        <begin position="19"/>
        <end position="235"/>
    </location>
</feature>
<dbReference type="PANTHER" id="PTHR30632">
    <property type="entry name" value="MOLYBDATE-BINDING PERIPLASMIC PROTEIN"/>
    <property type="match status" value="1"/>
</dbReference>
<proteinExistence type="inferred from homology"/>
<evidence type="ECO:0000256" key="1">
    <source>
        <dbReference type="ARBA" id="ARBA00009175"/>
    </source>
</evidence>